<dbReference type="SMR" id="Q869N8"/>
<dbReference type="PaxDb" id="44689-DDB0168538"/>
<evidence type="ECO:0000259" key="1">
    <source>
        <dbReference type="PROSITE" id="PS51186"/>
    </source>
</evidence>
<sequence>MFNLVLKSRILKPSASIIFKRNFSIIGGNKMILRQENNIPINNRNINNQFSSNVINSRTTTATATYKPEILLDIQQPQQLVQQQQPQQLQLPSPTLIGKLVTLRKMKIEDRDDILKASTDGELWNLKVTIVPGPTTVDKYIDIAMGGASNGTVIPFVIINNENGKIIGSTRFWKVDIVNRKLEIGHTWLSKSIQRSGVNTECKYLLLKFAFEEMNAIRVQFTTDELNEASQKAILRIGAIKEGIIRHERIMPDGRKRNSIRYSIIDSEWKQVKLKLSNMMNK</sequence>
<dbReference type="Proteomes" id="UP000002195">
    <property type="component" value="Unassembled WGS sequence"/>
</dbReference>
<organism evidence="2 3">
    <name type="scientific">Dictyostelium discoideum</name>
    <name type="common">Social amoeba</name>
    <dbReference type="NCBI Taxonomy" id="44689"/>
    <lineage>
        <taxon>Eukaryota</taxon>
        <taxon>Amoebozoa</taxon>
        <taxon>Evosea</taxon>
        <taxon>Eumycetozoa</taxon>
        <taxon>Dictyostelia</taxon>
        <taxon>Dictyosteliales</taxon>
        <taxon>Dictyosteliaceae</taxon>
        <taxon>Dictyostelium</taxon>
    </lineage>
</organism>
<dbReference type="RefSeq" id="XP_645442.1">
    <property type="nucleotide sequence ID" value="XM_640350.1"/>
</dbReference>
<name>Q869N8_DICDI</name>
<dbReference type="AlphaFoldDB" id="Q869N8"/>
<dbReference type="Gene3D" id="3.40.630.30">
    <property type="match status" value="1"/>
</dbReference>
<dbReference type="PROSITE" id="PS51186">
    <property type="entry name" value="GNAT"/>
    <property type="match status" value="1"/>
</dbReference>
<protein>
    <recommendedName>
        <fullName evidence="1">N-acetyltransferase domain-containing protein</fullName>
    </recommendedName>
</protein>
<dbReference type="PANTHER" id="PTHR43610">
    <property type="entry name" value="BLL6696 PROTEIN"/>
    <property type="match status" value="1"/>
</dbReference>
<dbReference type="GlyGen" id="Q869N8">
    <property type="glycosylation" value="1 site"/>
</dbReference>
<dbReference type="GO" id="GO:0016747">
    <property type="term" value="F:acyltransferase activity, transferring groups other than amino-acyl groups"/>
    <property type="evidence" value="ECO:0007669"/>
    <property type="project" value="InterPro"/>
</dbReference>
<dbReference type="HOGENOM" id="CLU_013985_1_0_1"/>
<dbReference type="SUPFAM" id="SSF55729">
    <property type="entry name" value="Acyl-CoA N-acyltransferases (Nat)"/>
    <property type="match status" value="1"/>
</dbReference>
<dbReference type="dictyBase" id="DDB_G0271854"/>
<dbReference type="PANTHER" id="PTHR43610:SF1">
    <property type="entry name" value="N-ACETYLTRANSFERASE DOMAIN-CONTAINING PROTEIN"/>
    <property type="match status" value="1"/>
</dbReference>
<proteinExistence type="predicted"/>
<dbReference type="EMBL" id="AAFI02000007">
    <property type="protein sequence ID" value="EAL71506.1"/>
    <property type="molecule type" value="Genomic_DNA"/>
</dbReference>
<dbReference type="Pfam" id="PF13302">
    <property type="entry name" value="Acetyltransf_3"/>
    <property type="match status" value="1"/>
</dbReference>
<dbReference type="GeneID" id="8618182"/>
<dbReference type="VEuPathDB" id="AmoebaDB:DDB_G0271854"/>
<dbReference type="KEGG" id="ddi:DDB_G0271854"/>
<accession>Q55AI1</accession>
<comment type="caution">
    <text evidence="2">The sequence shown here is derived from an EMBL/GenBank/DDBJ whole genome shotgun (WGS) entry which is preliminary data.</text>
</comment>
<dbReference type="eggNOG" id="ENOG502RSND">
    <property type="taxonomic scope" value="Eukaryota"/>
</dbReference>
<accession>Q869N8</accession>
<feature type="domain" description="N-acetyltransferase" evidence="1">
    <location>
        <begin position="101"/>
        <end position="261"/>
    </location>
</feature>
<dbReference type="OMA" id="VGWRTDN"/>
<keyword evidence="3" id="KW-1185">Reference proteome</keyword>
<evidence type="ECO:0000313" key="2">
    <source>
        <dbReference type="EMBL" id="EAL71506.1"/>
    </source>
</evidence>
<dbReference type="InParanoid" id="Q869N8"/>
<dbReference type="InterPro" id="IPR000182">
    <property type="entry name" value="GNAT_dom"/>
</dbReference>
<dbReference type="PhylomeDB" id="Q869N8"/>
<reference evidence="2 3" key="1">
    <citation type="journal article" date="2005" name="Nature">
        <title>The genome of the social amoeba Dictyostelium discoideum.</title>
        <authorList>
            <consortium name="The Dictyostelium discoideum Sequencing Consortium"/>
            <person name="Eichinger L."/>
            <person name="Pachebat J.A."/>
            <person name="Glockner G."/>
            <person name="Rajandream M.A."/>
            <person name="Sucgang R."/>
            <person name="Berriman M."/>
            <person name="Song J."/>
            <person name="Olsen R."/>
            <person name="Szafranski K."/>
            <person name="Xu Q."/>
            <person name="Tunggal B."/>
            <person name="Kummerfeld S."/>
            <person name="Madera M."/>
            <person name="Konfortov B.A."/>
            <person name="Rivero F."/>
            <person name="Bankier A.T."/>
            <person name="Lehmann R."/>
            <person name="Hamlin N."/>
            <person name="Davies R."/>
            <person name="Gaudet P."/>
            <person name="Fey P."/>
            <person name="Pilcher K."/>
            <person name="Chen G."/>
            <person name="Saunders D."/>
            <person name="Sodergren E."/>
            <person name="Davis P."/>
            <person name="Kerhornou A."/>
            <person name="Nie X."/>
            <person name="Hall N."/>
            <person name="Anjard C."/>
            <person name="Hemphill L."/>
            <person name="Bason N."/>
            <person name="Farbrother P."/>
            <person name="Desany B."/>
            <person name="Just E."/>
            <person name="Morio T."/>
            <person name="Rost R."/>
            <person name="Churcher C."/>
            <person name="Cooper J."/>
            <person name="Haydock S."/>
            <person name="van Driessche N."/>
            <person name="Cronin A."/>
            <person name="Goodhead I."/>
            <person name="Muzny D."/>
            <person name="Mourier T."/>
            <person name="Pain A."/>
            <person name="Lu M."/>
            <person name="Harper D."/>
            <person name="Lindsay R."/>
            <person name="Hauser H."/>
            <person name="James K."/>
            <person name="Quiles M."/>
            <person name="Madan Babu M."/>
            <person name="Saito T."/>
            <person name="Buchrieser C."/>
            <person name="Wardroper A."/>
            <person name="Felder M."/>
            <person name="Thangavelu M."/>
            <person name="Johnson D."/>
            <person name="Knights A."/>
            <person name="Loulseged H."/>
            <person name="Mungall K."/>
            <person name="Oliver K."/>
            <person name="Price C."/>
            <person name="Quail M.A."/>
            <person name="Urushihara H."/>
            <person name="Hernandez J."/>
            <person name="Rabbinowitsch E."/>
            <person name="Steffen D."/>
            <person name="Sanders M."/>
            <person name="Ma J."/>
            <person name="Kohara Y."/>
            <person name="Sharp S."/>
            <person name="Simmonds M."/>
            <person name="Spiegler S."/>
            <person name="Tivey A."/>
            <person name="Sugano S."/>
            <person name="White B."/>
            <person name="Walker D."/>
            <person name="Woodward J."/>
            <person name="Winckler T."/>
            <person name="Tanaka Y."/>
            <person name="Shaulsky G."/>
            <person name="Schleicher M."/>
            <person name="Weinstock G."/>
            <person name="Rosenthal A."/>
            <person name="Cox E.C."/>
            <person name="Chisholm R.L."/>
            <person name="Gibbs R."/>
            <person name="Loomis W.F."/>
            <person name="Platzer M."/>
            <person name="Kay R.R."/>
            <person name="Williams J."/>
            <person name="Dear P.H."/>
            <person name="Noegel A.A."/>
            <person name="Barrell B."/>
            <person name="Kuspa A."/>
        </authorList>
    </citation>
    <scope>NUCLEOTIDE SEQUENCE [LARGE SCALE GENOMIC DNA]</scope>
    <source>
        <strain evidence="2 3">AX4</strain>
    </source>
</reference>
<dbReference type="InterPro" id="IPR016181">
    <property type="entry name" value="Acyl_CoA_acyltransferase"/>
</dbReference>
<gene>
    <name evidence="2" type="ORF">DDB_G0271854</name>
</gene>
<evidence type="ECO:0000313" key="3">
    <source>
        <dbReference type="Proteomes" id="UP000002195"/>
    </source>
</evidence>